<dbReference type="Proteomes" id="UP001604002">
    <property type="component" value="Unassembled WGS sequence"/>
</dbReference>
<name>A0ABW6ZYS5_9HYPH</name>
<proteinExistence type="predicted"/>
<evidence type="ECO:0000256" key="2">
    <source>
        <dbReference type="SAM" id="SignalP"/>
    </source>
</evidence>
<accession>A0ABW6ZYS5</accession>
<feature type="region of interest" description="Disordered" evidence="1">
    <location>
        <begin position="64"/>
        <end position="97"/>
    </location>
</feature>
<keyword evidence="4" id="KW-1185">Reference proteome</keyword>
<protein>
    <submittedName>
        <fullName evidence="3">Uncharacterized protein</fullName>
    </submittedName>
</protein>
<reference evidence="3 4" key="1">
    <citation type="submission" date="2024-02" db="EMBL/GenBank/DDBJ databases">
        <title>Expansion and revision of Xanthobacter and proposal of Roseixanthobacter gen. nov.</title>
        <authorList>
            <person name="Soltysiak M.P.M."/>
            <person name="Jalihal A."/>
            <person name="Ory A."/>
            <person name="Chrisophersen C."/>
            <person name="Lee A.D."/>
            <person name="Boulton J."/>
            <person name="Springer M."/>
        </authorList>
    </citation>
    <scope>NUCLEOTIDE SEQUENCE [LARGE SCALE GENOMIC DNA]</scope>
    <source>
        <strain evidence="3 4">23A</strain>
    </source>
</reference>
<evidence type="ECO:0000256" key="1">
    <source>
        <dbReference type="SAM" id="MobiDB-lite"/>
    </source>
</evidence>
<sequence length="195" mass="19250">MLAAFVASLAVGGTGSAGAQVGIPLRPAPLTPAAPVVRPAPKPVVPLARPPSVAPSVAPLKPVGAPLGTGRLPPPAPPTALGPPTRPPPLVPPQRGPVMSAPLAAPLAAPLQPAPAPLAAPLMNQVPPVILPAPTQSWGPGGPVANGGALGMLQPGMAAGLVGAPPANGMCWYYRTPDRRTGFWDRCRQGPLGGP</sequence>
<gene>
    <name evidence="3" type="ORF">V5F32_11955</name>
</gene>
<keyword evidence="2" id="KW-0732">Signal</keyword>
<comment type="caution">
    <text evidence="3">The sequence shown here is derived from an EMBL/GenBank/DDBJ whole genome shotgun (WGS) entry which is preliminary data.</text>
</comment>
<dbReference type="RefSeq" id="WP_393992722.1">
    <property type="nucleotide sequence ID" value="NZ_JBAFVH010000006.1"/>
</dbReference>
<evidence type="ECO:0000313" key="4">
    <source>
        <dbReference type="Proteomes" id="UP001604002"/>
    </source>
</evidence>
<dbReference type="EMBL" id="JBAFVH010000006">
    <property type="protein sequence ID" value="MFG1372879.1"/>
    <property type="molecule type" value="Genomic_DNA"/>
</dbReference>
<feature type="compositionally biased region" description="Pro residues" evidence="1">
    <location>
        <begin position="72"/>
        <end position="95"/>
    </location>
</feature>
<evidence type="ECO:0000313" key="3">
    <source>
        <dbReference type="EMBL" id="MFG1372879.1"/>
    </source>
</evidence>
<organism evidence="3 4">
    <name type="scientific">Xanthobacter oligotrophicus</name>
    <dbReference type="NCBI Taxonomy" id="2607286"/>
    <lineage>
        <taxon>Bacteria</taxon>
        <taxon>Pseudomonadati</taxon>
        <taxon>Pseudomonadota</taxon>
        <taxon>Alphaproteobacteria</taxon>
        <taxon>Hyphomicrobiales</taxon>
        <taxon>Xanthobacteraceae</taxon>
        <taxon>Xanthobacter</taxon>
    </lineage>
</organism>
<feature type="signal peptide" evidence="2">
    <location>
        <begin position="1"/>
        <end position="19"/>
    </location>
</feature>
<feature type="chain" id="PRO_5046520147" evidence="2">
    <location>
        <begin position="20"/>
        <end position="195"/>
    </location>
</feature>